<feature type="compositionally biased region" description="Basic and acidic residues" evidence="1">
    <location>
        <begin position="661"/>
        <end position="672"/>
    </location>
</feature>
<dbReference type="Proteomes" id="UP000735302">
    <property type="component" value="Unassembled WGS sequence"/>
</dbReference>
<evidence type="ECO:0000256" key="1">
    <source>
        <dbReference type="SAM" id="MobiDB-lite"/>
    </source>
</evidence>
<evidence type="ECO:0000313" key="4">
    <source>
        <dbReference type="Proteomes" id="UP000735302"/>
    </source>
</evidence>
<accession>A0AAV4AG53</accession>
<dbReference type="InterPro" id="IPR012337">
    <property type="entry name" value="RNaseH-like_sf"/>
</dbReference>
<organism evidence="3 4">
    <name type="scientific">Plakobranchus ocellatus</name>
    <dbReference type="NCBI Taxonomy" id="259542"/>
    <lineage>
        <taxon>Eukaryota</taxon>
        <taxon>Metazoa</taxon>
        <taxon>Spiralia</taxon>
        <taxon>Lophotrochozoa</taxon>
        <taxon>Mollusca</taxon>
        <taxon>Gastropoda</taxon>
        <taxon>Heterobranchia</taxon>
        <taxon>Euthyneura</taxon>
        <taxon>Panpulmonata</taxon>
        <taxon>Sacoglossa</taxon>
        <taxon>Placobranchoidea</taxon>
        <taxon>Plakobranchidae</taxon>
        <taxon>Plakobranchus</taxon>
    </lineage>
</organism>
<evidence type="ECO:0000259" key="2">
    <source>
        <dbReference type="PROSITE" id="PS50994"/>
    </source>
</evidence>
<reference evidence="3 4" key="1">
    <citation type="journal article" date="2021" name="Elife">
        <title>Chloroplast acquisition without the gene transfer in kleptoplastic sea slugs, Plakobranchus ocellatus.</title>
        <authorList>
            <person name="Maeda T."/>
            <person name="Takahashi S."/>
            <person name="Yoshida T."/>
            <person name="Shimamura S."/>
            <person name="Takaki Y."/>
            <person name="Nagai Y."/>
            <person name="Toyoda A."/>
            <person name="Suzuki Y."/>
            <person name="Arimoto A."/>
            <person name="Ishii H."/>
            <person name="Satoh N."/>
            <person name="Nishiyama T."/>
            <person name="Hasebe M."/>
            <person name="Maruyama T."/>
            <person name="Minagawa J."/>
            <person name="Obokata J."/>
            <person name="Shigenobu S."/>
        </authorList>
    </citation>
    <scope>NUCLEOTIDE SEQUENCE [LARGE SCALE GENOMIC DNA]</scope>
</reference>
<feature type="region of interest" description="Disordered" evidence="1">
    <location>
        <begin position="661"/>
        <end position="684"/>
    </location>
</feature>
<dbReference type="AlphaFoldDB" id="A0AAV4AG53"/>
<dbReference type="SUPFAM" id="SSF56672">
    <property type="entry name" value="DNA/RNA polymerases"/>
    <property type="match status" value="1"/>
</dbReference>
<dbReference type="Gene3D" id="3.30.70.270">
    <property type="match status" value="1"/>
</dbReference>
<dbReference type="EMBL" id="BLXT01003754">
    <property type="protein sequence ID" value="GFO05892.1"/>
    <property type="molecule type" value="Genomic_DNA"/>
</dbReference>
<dbReference type="SUPFAM" id="SSF53098">
    <property type="entry name" value="Ribonuclease H-like"/>
    <property type="match status" value="1"/>
</dbReference>
<protein>
    <submittedName>
        <fullName evidence="3">Pol polyprotein</fullName>
    </submittedName>
</protein>
<dbReference type="InterPro" id="IPR043502">
    <property type="entry name" value="DNA/RNA_pol_sf"/>
</dbReference>
<dbReference type="InterPro" id="IPR000477">
    <property type="entry name" value="RT_dom"/>
</dbReference>
<dbReference type="Gene3D" id="3.30.420.10">
    <property type="entry name" value="Ribonuclease H-like superfamily/Ribonuclease H"/>
    <property type="match status" value="2"/>
</dbReference>
<dbReference type="PANTHER" id="PTHR37984:SF5">
    <property type="entry name" value="PROTEIN NYNRIN-LIKE"/>
    <property type="match status" value="1"/>
</dbReference>
<proteinExistence type="predicted"/>
<dbReference type="GO" id="GO:0003676">
    <property type="term" value="F:nucleic acid binding"/>
    <property type="evidence" value="ECO:0007669"/>
    <property type="project" value="InterPro"/>
</dbReference>
<dbReference type="PROSITE" id="PS50994">
    <property type="entry name" value="INTEGRASE"/>
    <property type="match status" value="1"/>
</dbReference>
<dbReference type="Gene3D" id="3.10.10.10">
    <property type="entry name" value="HIV Type 1 Reverse Transcriptase, subunit A, domain 1"/>
    <property type="match status" value="1"/>
</dbReference>
<dbReference type="InterPro" id="IPR043128">
    <property type="entry name" value="Rev_trsase/Diguanyl_cyclase"/>
</dbReference>
<evidence type="ECO:0000313" key="3">
    <source>
        <dbReference type="EMBL" id="GFO05892.1"/>
    </source>
</evidence>
<dbReference type="InterPro" id="IPR001584">
    <property type="entry name" value="Integrase_cat-core"/>
</dbReference>
<dbReference type="Pfam" id="PF00078">
    <property type="entry name" value="RVT_1"/>
    <property type="match status" value="1"/>
</dbReference>
<feature type="domain" description="Integrase catalytic" evidence="2">
    <location>
        <begin position="501"/>
        <end position="617"/>
    </location>
</feature>
<gene>
    <name evidence="3" type="ORF">PoB_003239700</name>
</gene>
<dbReference type="GO" id="GO:0015074">
    <property type="term" value="P:DNA integration"/>
    <property type="evidence" value="ECO:0007669"/>
    <property type="project" value="InterPro"/>
</dbReference>
<dbReference type="InterPro" id="IPR050951">
    <property type="entry name" value="Retrovirus_Pol_polyprotein"/>
</dbReference>
<dbReference type="PANTHER" id="PTHR37984">
    <property type="entry name" value="PROTEIN CBG26694"/>
    <property type="match status" value="1"/>
</dbReference>
<comment type="caution">
    <text evidence="3">The sequence shown here is derived from an EMBL/GenBank/DDBJ whole genome shotgun (WGS) entry which is preliminary data.</text>
</comment>
<keyword evidence="4" id="KW-1185">Reference proteome</keyword>
<name>A0AAV4AG53_9GAST</name>
<dbReference type="InterPro" id="IPR036397">
    <property type="entry name" value="RNaseH_sf"/>
</dbReference>
<sequence length="684" mass="77485">MVDKDFEASFNGSHWTVRYNLKPGTEPTLTNHVAQYDHGLTGTKKDAFEQEVGRWIQEGILVPWDGEVDGIVPLMAVEQVTKNKVRPVLDFRELNRFVECHTGRDVLDVCSDRLREWRQIDGDIEIVDLKSAYLQIHVAKELWKYQLVKFNGVVYALTRLGFGLTSAPKIMSMILKWVLAQKPEIKQATSCYIDDIMVGVSDITAGDVVAHLKDYGLESKNPEKLDEGAVLGLRLDRDQRGDLIFSRANEIPTGSYVKRQTEGSKWDDYAGDRACGLIREVVEQVQKEDPVRGKWNVPNEAKGVVWCDASNLALGVVIDIGGVTAEDATWLRKKDDYNHINVSELESVLKGMNLGVQWGLKQIVLMSDSEVVCGWLKATLSEERKIRTKGAAEMLIKRRLGVFKSLVDELKLKVEVRYVASNENKADKLTRVRKNWLRDDVVLPSCAISVANLRSLHEQHHFGVERTLYLAKQVDASVSKKEVKKVVRVCERCQSIDPASVRHEPGELGVDTDWTRLALDVTHYAGLPYLTIVDCGPGRFAIWRALRNETATSICKELDQVFCERGPVDELLMDNATAFRSEGMRVLLEKWNTHPYYRAAYRASGNGIVERHHRTIKSIAERGRVTPLDAVFWYNMSPRSGQDESTIPQRSVHRYTWRHPEVEPHRRRDDAPSGRGMLTVGEAT</sequence>